<keyword evidence="12" id="KW-1185">Reference proteome</keyword>
<keyword evidence="5 10" id="KW-0552">Olfaction</keyword>
<accession>A0A9N9TP54</accession>
<keyword evidence="8 10" id="KW-0675">Receptor</keyword>
<evidence type="ECO:0000256" key="1">
    <source>
        <dbReference type="ARBA" id="ARBA00004651"/>
    </source>
</evidence>
<gene>
    <name evidence="11" type="ORF">PHYEVI_LOCUS5808</name>
</gene>
<evidence type="ECO:0000256" key="6">
    <source>
        <dbReference type="ARBA" id="ARBA00022989"/>
    </source>
</evidence>
<dbReference type="EMBL" id="OU900095">
    <property type="protein sequence ID" value="CAG9859434.1"/>
    <property type="molecule type" value="Genomic_DNA"/>
</dbReference>
<dbReference type="OrthoDB" id="7545962at2759"/>
<keyword evidence="9 10" id="KW-0807">Transducer</keyword>
<dbReference type="Pfam" id="PF02949">
    <property type="entry name" value="7tm_6"/>
    <property type="match status" value="1"/>
</dbReference>
<evidence type="ECO:0000256" key="3">
    <source>
        <dbReference type="ARBA" id="ARBA00022606"/>
    </source>
</evidence>
<evidence type="ECO:0000256" key="10">
    <source>
        <dbReference type="RuleBase" id="RU351113"/>
    </source>
</evidence>
<keyword evidence="6 10" id="KW-1133">Transmembrane helix</keyword>
<feature type="transmembrane region" description="Helical" evidence="10">
    <location>
        <begin position="71"/>
        <end position="89"/>
    </location>
</feature>
<feature type="transmembrane region" description="Helical" evidence="10">
    <location>
        <begin position="36"/>
        <end position="59"/>
    </location>
</feature>
<reference evidence="11" key="1">
    <citation type="submission" date="2022-01" db="EMBL/GenBank/DDBJ databases">
        <authorList>
            <person name="King R."/>
        </authorList>
    </citation>
    <scope>NUCLEOTIDE SEQUENCE</scope>
</reference>
<dbReference type="GO" id="GO:0005549">
    <property type="term" value="F:odorant binding"/>
    <property type="evidence" value="ECO:0007669"/>
    <property type="project" value="InterPro"/>
</dbReference>
<evidence type="ECO:0000256" key="9">
    <source>
        <dbReference type="ARBA" id="ARBA00023224"/>
    </source>
</evidence>
<keyword evidence="3 10" id="KW-0716">Sensory transduction</keyword>
<keyword evidence="7 10" id="KW-0472">Membrane</keyword>
<dbReference type="PANTHER" id="PTHR21137">
    <property type="entry name" value="ODORANT RECEPTOR"/>
    <property type="match status" value="1"/>
</dbReference>
<feature type="transmembrane region" description="Helical" evidence="10">
    <location>
        <begin position="170"/>
        <end position="186"/>
    </location>
</feature>
<evidence type="ECO:0000256" key="8">
    <source>
        <dbReference type="ARBA" id="ARBA00023170"/>
    </source>
</evidence>
<evidence type="ECO:0000256" key="7">
    <source>
        <dbReference type="ARBA" id="ARBA00023136"/>
    </source>
</evidence>
<protein>
    <recommendedName>
        <fullName evidence="10">Odorant receptor</fullName>
    </recommendedName>
</protein>
<dbReference type="PANTHER" id="PTHR21137:SF35">
    <property type="entry name" value="ODORANT RECEPTOR 19A-RELATED"/>
    <property type="match status" value="1"/>
</dbReference>
<dbReference type="AlphaFoldDB" id="A0A9N9TP54"/>
<comment type="similarity">
    <text evidence="10">Belongs to the insect chemoreceptor superfamily. Heteromeric odorant receptor channel (TC 1.A.69) family.</text>
</comment>
<feature type="transmembrane region" description="Helical" evidence="10">
    <location>
        <begin position="299"/>
        <end position="321"/>
    </location>
</feature>
<proteinExistence type="inferred from homology"/>
<dbReference type="GO" id="GO:0005886">
    <property type="term" value="C:plasma membrane"/>
    <property type="evidence" value="ECO:0007669"/>
    <property type="project" value="UniProtKB-SubCell"/>
</dbReference>
<keyword evidence="2" id="KW-1003">Cell membrane</keyword>
<evidence type="ECO:0000256" key="2">
    <source>
        <dbReference type="ARBA" id="ARBA00022475"/>
    </source>
</evidence>
<feature type="transmembrane region" description="Helical" evidence="10">
    <location>
        <begin position="269"/>
        <end position="293"/>
    </location>
</feature>
<name>A0A9N9TP54_PHYSR</name>
<evidence type="ECO:0000256" key="4">
    <source>
        <dbReference type="ARBA" id="ARBA00022692"/>
    </source>
</evidence>
<comment type="subcellular location">
    <subcellularLocation>
        <location evidence="1 10">Cell membrane</location>
        <topology evidence="1 10">Multi-pass membrane protein</topology>
    </subcellularLocation>
</comment>
<sequence>MTEKKSLIRENFYKTEMMLRNQGIYPVEGYPIASLFYAYLLYFGFTALIPLLGFCNIIFAESSERMGMLSNSFIFFEMGVSMFKHWPFIRHPDITKKMMDKWTTEMFTSDEPMEMPIIKKSLKAIDFVFYLFLAFSIGGPVGLTLNVLFSSHDELKLDIYTFGVDVIHNKFLYVLTNVYLIIGYVHGTLGHFAVDIFIAGLMSHCSLQLSLIKFRLENMDKYLDKDLRSVQDDNTFTEEVNDEIYRRISHCVDHYDTVMNYVKEIEDMYSVAAFSQFLAGSLVYAICLLYFMQLKALDFNFVYILTFFFPMIMVVFTYCYYGDRISEESSSIGGAIFSSPFYNYNKKCNSSLIILMEKTKRPIKFTAGKLLELSLDTFVLIIKRSYSLLAVLRNYNN</sequence>
<keyword evidence="4 10" id="KW-0812">Transmembrane</keyword>
<evidence type="ECO:0000313" key="11">
    <source>
        <dbReference type="EMBL" id="CAG9859434.1"/>
    </source>
</evidence>
<feature type="transmembrane region" description="Helical" evidence="10">
    <location>
        <begin position="127"/>
        <end position="149"/>
    </location>
</feature>
<dbReference type="GO" id="GO:0004984">
    <property type="term" value="F:olfactory receptor activity"/>
    <property type="evidence" value="ECO:0007669"/>
    <property type="project" value="InterPro"/>
</dbReference>
<evidence type="ECO:0000313" key="12">
    <source>
        <dbReference type="Proteomes" id="UP001153712"/>
    </source>
</evidence>
<dbReference type="GO" id="GO:0007165">
    <property type="term" value="P:signal transduction"/>
    <property type="evidence" value="ECO:0007669"/>
    <property type="project" value="UniProtKB-KW"/>
</dbReference>
<evidence type="ECO:0000256" key="5">
    <source>
        <dbReference type="ARBA" id="ARBA00022725"/>
    </source>
</evidence>
<comment type="caution">
    <text evidence="10">Lacks conserved residue(s) required for the propagation of feature annotation.</text>
</comment>
<dbReference type="Proteomes" id="UP001153712">
    <property type="component" value="Chromosome 2"/>
</dbReference>
<organism evidence="11 12">
    <name type="scientific">Phyllotreta striolata</name>
    <name type="common">Striped flea beetle</name>
    <name type="synonym">Crioceris striolata</name>
    <dbReference type="NCBI Taxonomy" id="444603"/>
    <lineage>
        <taxon>Eukaryota</taxon>
        <taxon>Metazoa</taxon>
        <taxon>Ecdysozoa</taxon>
        <taxon>Arthropoda</taxon>
        <taxon>Hexapoda</taxon>
        <taxon>Insecta</taxon>
        <taxon>Pterygota</taxon>
        <taxon>Neoptera</taxon>
        <taxon>Endopterygota</taxon>
        <taxon>Coleoptera</taxon>
        <taxon>Polyphaga</taxon>
        <taxon>Cucujiformia</taxon>
        <taxon>Chrysomeloidea</taxon>
        <taxon>Chrysomelidae</taxon>
        <taxon>Galerucinae</taxon>
        <taxon>Alticini</taxon>
        <taxon>Phyllotreta</taxon>
    </lineage>
</organism>
<dbReference type="InterPro" id="IPR004117">
    <property type="entry name" value="7tm6_olfct_rcpt"/>
</dbReference>